<proteinExistence type="predicted"/>
<dbReference type="EMBL" id="CP015098">
    <property type="protein sequence ID" value="AMW09670.1"/>
    <property type="molecule type" value="Genomic_DNA"/>
</dbReference>
<gene>
    <name evidence="1" type="ORF">A4E84_09270</name>
</gene>
<evidence type="ECO:0000313" key="1">
    <source>
        <dbReference type="EMBL" id="AMW09670.1"/>
    </source>
</evidence>
<dbReference type="STRING" id="1783515.A4E84_09270"/>
<dbReference type="KEGG" id="stsi:A4E84_09270"/>
<sequence length="239" mass="24659">MTADRWTQAVRHQLGIGRLLPLGDARDGAWIAERAVEAVLRSATWDAPGVRLDALRVVVADAADTAEPAVPAPPSALPPGPLRVTAEFAATAAQPLPTTASLLRATLATAATERLGLTVTEVDLRVTGLLDEGPGEAGIAARLPEPPSAAPAGGGDEGRVAAAALGVQGVLRLTGTLGHPVHIEELPREGAALPHRHVRLELAVGADQRARDVAREVRTVVRRVLPDHPTVAVVVSAIG</sequence>
<evidence type="ECO:0000313" key="2">
    <source>
        <dbReference type="Proteomes" id="UP000076096"/>
    </source>
</evidence>
<dbReference type="Proteomes" id="UP000076096">
    <property type="component" value="Chromosome"/>
</dbReference>
<dbReference type="AlphaFoldDB" id="A0A143BXM9"/>
<name>A0A143BXM9_9ACTN</name>
<organism evidence="1 2">
    <name type="scientific">Streptomyces qaidamensis</name>
    <dbReference type="NCBI Taxonomy" id="1783515"/>
    <lineage>
        <taxon>Bacteria</taxon>
        <taxon>Bacillati</taxon>
        <taxon>Actinomycetota</taxon>
        <taxon>Actinomycetes</taxon>
        <taxon>Kitasatosporales</taxon>
        <taxon>Streptomycetaceae</taxon>
        <taxon>Streptomyces</taxon>
        <taxon>Streptomyces aurantiacus group</taxon>
    </lineage>
</organism>
<accession>A0A143BXM9</accession>
<keyword evidence="2" id="KW-1185">Reference proteome</keyword>
<dbReference type="RefSeq" id="WP_062926078.1">
    <property type="nucleotide sequence ID" value="NZ_CP015098.1"/>
</dbReference>
<reference evidence="2" key="1">
    <citation type="submission" date="2016-04" db="EMBL/GenBank/DDBJ databases">
        <authorList>
            <person name="Zhang B."/>
        </authorList>
    </citation>
    <scope>NUCLEOTIDE SEQUENCE [LARGE SCALE GENOMIC DNA]</scope>
    <source>
        <strain evidence="2">S10</strain>
    </source>
</reference>
<protein>
    <submittedName>
        <fullName evidence="1">Nucleopolyhedrovirus P10 family protein</fullName>
    </submittedName>
</protein>